<dbReference type="CDD" id="cd02440">
    <property type="entry name" value="AdoMet_MTases"/>
    <property type="match status" value="1"/>
</dbReference>
<dbReference type="InterPro" id="IPR013216">
    <property type="entry name" value="Methyltransf_11"/>
</dbReference>
<organism evidence="2 3">
    <name type="scientific">Tetragenococcus halophilus</name>
    <name type="common">Pediococcus halophilus</name>
    <dbReference type="NCBI Taxonomy" id="51669"/>
    <lineage>
        <taxon>Bacteria</taxon>
        <taxon>Bacillati</taxon>
        <taxon>Bacillota</taxon>
        <taxon>Bacilli</taxon>
        <taxon>Lactobacillales</taxon>
        <taxon>Enterococcaceae</taxon>
        <taxon>Tetragenococcus</taxon>
    </lineage>
</organism>
<dbReference type="InterPro" id="IPR052939">
    <property type="entry name" value="23S_rRNA_MeTrnsfrase_RlmA"/>
</dbReference>
<name>A0A3G5FFQ3_TETHA</name>
<dbReference type="Gene3D" id="3.40.50.150">
    <property type="entry name" value="Vaccinia Virus protein VP39"/>
    <property type="match status" value="1"/>
</dbReference>
<dbReference type="Proteomes" id="UP000280475">
    <property type="component" value="Chromosome"/>
</dbReference>
<dbReference type="GO" id="GO:0008757">
    <property type="term" value="F:S-adenosylmethionine-dependent methyltransferase activity"/>
    <property type="evidence" value="ECO:0007669"/>
    <property type="project" value="InterPro"/>
</dbReference>
<dbReference type="Pfam" id="PF08241">
    <property type="entry name" value="Methyltransf_11"/>
    <property type="match status" value="1"/>
</dbReference>
<evidence type="ECO:0000313" key="3">
    <source>
        <dbReference type="Proteomes" id="UP000280475"/>
    </source>
</evidence>
<dbReference type="EMBL" id="CP027768">
    <property type="protein sequence ID" value="AYW49163.1"/>
    <property type="molecule type" value="Genomic_DNA"/>
</dbReference>
<keyword evidence="2" id="KW-0808">Transferase</keyword>
<proteinExistence type="predicted"/>
<keyword evidence="2" id="KW-0489">Methyltransferase</keyword>
<dbReference type="RefSeq" id="WP_103892647.1">
    <property type="nucleotide sequence ID" value="NZ_CP027768.1"/>
</dbReference>
<dbReference type="PANTHER" id="PTHR43460">
    <property type="entry name" value="METHYLTRANSFERASE"/>
    <property type="match status" value="1"/>
</dbReference>
<evidence type="ECO:0000259" key="1">
    <source>
        <dbReference type="Pfam" id="PF08241"/>
    </source>
</evidence>
<dbReference type="PANTHER" id="PTHR43460:SF1">
    <property type="entry name" value="METHYLTRANSFERASE TYPE 11 DOMAIN-CONTAINING PROTEIN"/>
    <property type="match status" value="1"/>
</dbReference>
<feature type="domain" description="Methyltransferase type 11" evidence="1">
    <location>
        <begin position="54"/>
        <end position="140"/>
    </location>
</feature>
<evidence type="ECO:0000313" key="2">
    <source>
        <dbReference type="EMBL" id="AYW49163.1"/>
    </source>
</evidence>
<gene>
    <name evidence="2" type="ORF">C7H83_00835</name>
</gene>
<dbReference type="SUPFAM" id="SSF53335">
    <property type="entry name" value="S-adenosyl-L-methionine-dependent methyltransferases"/>
    <property type="match status" value="1"/>
</dbReference>
<dbReference type="InterPro" id="IPR029063">
    <property type="entry name" value="SAM-dependent_MTases_sf"/>
</dbReference>
<reference evidence="2 3" key="1">
    <citation type="journal article" date="2012" name="Int. J. Syst. Evol. Microbiol.">
        <title>Characterization of Tetragenococcus strains from sugar thick juice reveals a novel species, Tetragenococcus osmophilus sp. nov., and divides Tetragenococcus halophilus into two subspecies, T. halophilus subsp. halophilus subsp. nov. and T. halophilus subsp. flandriensis subsp. nov.</title>
        <authorList>
            <person name="Juste A."/>
            <person name="Van Trappen S."/>
            <person name="Verreth C."/>
            <person name="Cleenwerck I."/>
            <person name="De Vos P."/>
            <person name="Lievens B."/>
            <person name="Willems K.A."/>
        </authorList>
    </citation>
    <scope>NUCLEOTIDE SEQUENCE [LARGE SCALE GENOMIC DNA]</scope>
    <source>
        <strain evidence="2 3">LMG 26042</strain>
    </source>
</reference>
<protein>
    <submittedName>
        <fullName evidence="2">Class I SAM-dependent methyltransferase</fullName>
    </submittedName>
</protein>
<sequence>MKKMIDCWKQEAERSLEGWDFSYLDDSGRWEMEVLPWDYLAIVRQYLKETDQLLDMGTGGGEILLTLEHPYHKTSVTEGYLPNYQLCKEKLEPLGITVKFVKEDDVLSYKENTFDIIINRHEAFRLDEVYRTLKRGGIFITQQVGCENSRVLSKRLLKKELKVDLRNQLSYQLKQAEKIGFEVLNSDEFYAQLKFFDAGAIAYYASIIEWEFPDFSVEKCLEGLTELHYEIVKKGFVPSIEHRYMMVLGKSR</sequence>
<accession>A0A3G5FFQ3</accession>
<dbReference type="AlphaFoldDB" id="A0A3G5FFQ3"/>
<dbReference type="GO" id="GO:0032259">
    <property type="term" value="P:methylation"/>
    <property type="evidence" value="ECO:0007669"/>
    <property type="project" value="UniProtKB-KW"/>
</dbReference>